<dbReference type="Ensembl" id="ENSCCET00000021537.1">
    <property type="protein sequence ID" value="ENSCCEP00000013861.1"/>
    <property type="gene ID" value="ENSCCEG00000013271.1"/>
</dbReference>
<dbReference type="Gene3D" id="2.60.40.1860">
    <property type="entry name" value="Protein-arginine deiminase, N-terminal domain"/>
    <property type="match status" value="1"/>
</dbReference>
<keyword evidence="3" id="KW-1185">Reference proteome</keyword>
<name>A0A8C0UW41_CYACU</name>
<dbReference type="GO" id="GO:0005509">
    <property type="term" value="F:calcium ion binding"/>
    <property type="evidence" value="ECO:0007669"/>
    <property type="project" value="InterPro"/>
</dbReference>
<reference evidence="2" key="2">
    <citation type="submission" date="2025-09" db="UniProtKB">
        <authorList>
            <consortium name="Ensembl"/>
        </authorList>
    </citation>
    <scope>IDENTIFICATION</scope>
</reference>
<evidence type="ECO:0000313" key="3">
    <source>
        <dbReference type="Proteomes" id="UP000694410"/>
    </source>
</evidence>
<dbReference type="InterPro" id="IPR008972">
    <property type="entry name" value="Cupredoxin"/>
</dbReference>
<dbReference type="PANTHER" id="PTHR10837:SF11">
    <property type="entry name" value="PROTEIN-ARGININE DEIMINASE TYPE-1"/>
    <property type="match status" value="1"/>
</dbReference>
<sequence length="113" mass="12328">MAPRHVVTMSTSQAARGVCVLGTEVVLDTRRSTPRGAASFDVHATPAVTVHVIHSPTTKPTTDSRWPLDPDMEVVVTIDVTSRTVDDNQVRRCSCAQTGENKRNFLGNLRISE</sequence>
<dbReference type="SUPFAM" id="SSF49503">
    <property type="entry name" value="Cupredoxins"/>
    <property type="match status" value="1"/>
</dbReference>
<evidence type="ECO:0000259" key="1">
    <source>
        <dbReference type="Pfam" id="PF08526"/>
    </source>
</evidence>
<feature type="domain" description="Protein-arginine deiminase (PAD) N-terminal" evidence="1">
    <location>
        <begin position="1"/>
        <end position="91"/>
    </location>
</feature>
<proteinExistence type="predicted"/>
<reference evidence="2" key="1">
    <citation type="submission" date="2025-08" db="UniProtKB">
        <authorList>
            <consortium name="Ensembl"/>
        </authorList>
    </citation>
    <scope>IDENTIFICATION</scope>
</reference>
<dbReference type="PANTHER" id="PTHR10837">
    <property type="entry name" value="PEPTIDYLARGININE DEIMINASE"/>
    <property type="match status" value="1"/>
</dbReference>
<dbReference type="GO" id="GO:0005634">
    <property type="term" value="C:nucleus"/>
    <property type="evidence" value="ECO:0007669"/>
    <property type="project" value="TreeGrafter"/>
</dbReference>
<organism evidence="2 3">
    <name type="scientific">Cyanistes caeruleus</name>
    <name type="common">Eurasian blue tit</name>
    <name type="synonym">Parus caeruleus</name>
    <dbReference type="NCBI Taxonomy" id="156563"/>
    <lineage>
        <taxon>Eukaryota</taxon>
        <taxon>Metazoa</taxon>
        <taxon>Chordata</taxon>
        <taxon>Craniata</taxon>
        <taxon>Vertebrata</taxon>
        <taxon>Euteleostomi</taxon>
        <taxon>Archelosauria</taxon>
        <taxon>Archosauria</taxon>
        <taxon>Dinosauria</taxon>
        <taxon>Saurischia</taxon>
        <taxon>Theropoda</taxon>
        <taxon>Coelurosauria</taxon>
        <taxon>Aves</taxon>
        <taxon>Neognathae</taxon>
        <taxon>Neoaves</taxon>
        <taxon>Telluraves</taxon>
        <taxon>Australaves</taxon>
        <taxon>Passeriformes</taxon>
        <taxon>Paridae</taxon>
        <taxon>Cyanistes</taxon>
    </lineage>
</organism>
<accession>A0A8C0UW41</accession>
<dbReference type="InterPro" id="IPR013732">
    <property type="entry name" value="PAD_N"/>
</dbReference>
<dbReference type="InterPro" id="IPR038685">
    <property type="entry name" value="PAD_N_sf"/>
</dbReference>
<evidence type="ECO:0000313" key="2">
    <source>
        <dbReference type="Ensembl" id="ENSCCEP00000013861.1"/>
    </source>
</evidence>
<dbReference type="Proteomes" id="UP000694410">
    <property type="component" value="Unplaced"/>
</dbReference>
<dbReference type="InterPro" id="IPR004303">
    <property type="entry name" value="PAD"/>
</dbReference>
<dbReference type="Pfam" id="PF08526">
    <property type="entry name" value="PAD_N"/>
    <property type="match status" value="1"/>
</dbReference>
<dbReference type="GO" id="GO:0004668">
    <property type="term" value="F:protein-arginine deiminase activity"/>
    <property type="evidence" value="ECO:0007669"/>
    <property type="project" value="InterPro"/>
</dbReference>
<dbReference type="GO" id="GO:0005737">
    <property type="term" value="C:cytoplasm"/>
    <property type="evidence" value="ECO:0007669"/>
    <property type="project" value="InterPro"/>
</dbReference>
<dbReference type="AlphaFoldDB" id="A0A8C0UW41"/>
<protein>
    <recommendedName>
        <fullName evidence="1">Protein-arginine deiminase (PAD) N-terminal domain-containing protein</fullName>
    </recommendedName>
</protein>